<keyword evidence="2" id="KW-1185">Reference proteome</keyword>
<sequence length="91" mass="10222">MATLSKSGFEKWQDGISKAAGDSKWNAWDCDLRRAVKYQRTSIQQVIIGWRPISTSMVAHRYNGGGDPNYAKKLDFALSLIRKGKEASCVR</sequence>
<evidence type="ECO:0000313" key="2">
    <source>
        <dbReference type="Proteomes" id="UP000484015"/>
    </source>
</evidence>
<dbReference type="EMBL" id="WNLA01000001">
    <property type="protein sequence ID" value="MTW00746.1"/>
    <property type="molecule type" value="Genomic_DNA"/>
</dbReference>
<comment type="caution">
    <text evidence="1">The sequence shown here is derived from an EMBL/GenBank/DDBJ whole genome shotgun (WGS) entry which is preliminary data.</text>
</comment>
<protein>
    <submittedName>
        <fullName evidence="1">Uncharacterized protein</fullName>
    </submittedName>
</protein>
<evidence type="ECO:0000313" key="1">
    <source>
        <dbReference type="EMBL" id="MTW00746.1"/>
    </source>
</evidence>
<dbReference type="AlphaFoldDB" id="A0A6L6PU79"/>
<dbReference type="Proteomes" id="UP000484015">
    <property type="component" value="Unassembled WGS sequence"/>
</dbReference>
<name>A0A6L6PU79_9BURK</name>
<proteinExistence type="predicted"/>
<dbReference type="OrthoDB" id="7282926at2"/>
<organism evidence="1 2">
    <name type="scientific">Pseudoduganella ginsengisoli</name>
    <dbReference type="NCBI Taxonomy" id="1462440"/>
    <lineage>
        <taxon>Bacteria</taxon>
        <taxon>Pseudomonadati</taxon>
        <taxon>Pseudomonadota</taxon>
        <taxon>Betaproteobacteria</taxon>
        <taxon>Burkholderiales</taxon>
        <taxon>Oxalobacteraceae</taxon>
        <taxon>Telluria group</taxon>
        <taxon>Pseudoduganella</taxon>
    </lineage>
</organism>
<gene>
    <name evidence="1" type="ORF">GM668_01460</name>
</gene>
<reference evidence="1 2" key="1">
    <citation type="submission" date="2019-11" db="EMBL/GenBank/DDBJ databases">
        <title>Type strains purchased from KCTC, JCM and DSMZ.</title>
        <authorList>
            <person name="Lu H."/>
        </authorList>
    </citation>
    <scope>NUCLEOTIDE SEQUENCE [LARGE SCALE GENOMIC DNA]</scope>
    <source>
        <strain evidence="1 2">KCTC 42409</strain>
    </source>
</reference>
<accession>A0A6L6PU79</accession>
<dbReference type="RefSeq" id="WP_155437148.1">
    <property type="nucleotide sequence ID" value="NZ_WNLA01000001.1"/>
</dbReference>